<dbReference type="SUPFAM" id="SSF81296">
    <property type="entry name" value="E set domains"/>
    <property type="match status" value="1"/>
</dbReference>
<dbReference type="Gene3D" id="2.70.50.50">
    <property type="entry name" value="chitin-binding protein cbp21"/>
    <property type="match status" value="1"/>
</dbReference>
<keyword evidence="2 5" id="KW-0964">Secreted</keyword>
<accession>A0A0A5HXH2</accession>
<dbReference type="GO" id="GO:0005576">
    <property type="term" value="C:extracellular region"/>
    <property type="evidence" value="ECO:0007669"/>
    <property type="project" value="UniProtKB-SubCell"/>
</dbReference>
<gene>
    <name evidence="5" type="primary">gbpA</name>
    <name evidence="9" type="ORF">NM06_04980</name>
</gene>
<dbReference type="Pfam" id="PF03067">
    <property type="entry name" value="LPMO_10"/>
    <property type="match status" value="1"/>
</dbReference>
<evidence type="ECO:0000259" key="7">
    <source>
        <dbReference type="Pfam" id="PF18416"/>
    </source>
</evidence>
<proteinExistence type="inferred from homology"/>
<comment type="similarity">
    <text evidence="5">Belongs to the GbpA family.</text>
</comment>
<comment type="subcellular location">
    <subcellularLocation>
        <location evidence="1 5">Secreted</location>
    </subcellularLocation>
</comment>
<dbReference type="PANTHER" id="PTHR34823:SF1">
    <property type="entry name" value="CHITIN-BINDING TYPE-4 DOMAIN-CONTAINING PROTEIN"/>
    <property type="match status" value="1"/>
</dbReference>
<dbReference type="GO" id="GO:0008061">
    <property type="term" value="F:chitin binding"/>
    <property type="evidence" value="ECO:0007669"/>
    <property type="project" value="UniProtKB-UniRule"/>
</dbReference>
<name>A0A0A5HXH2_PHOS4</name>
<comment type="function">
    <text evidence="5">Probably interacts with GlcNAc residues. May promote attachment to both epithelial cell surfaces and chitin.</text>
</comment>
<dbReference type="Gene3D" id="2.60.40.2550">
    <property type="match status" value="1"/>
</dbReference>
<reference evidence="9 10" key="1">
    <citation type="submission" date="2014-10" db="EMBL/GenBank/DDBJ databases">
        <title>Genome sequencing of Vibrio sinaloensis T08.</title>
        <authorList>
            <person name="Chan K.-G."/>
            <person name="Mohamad N.I."/>
        </authorList>
    </citation>
    <scope>NUCLEOTIDE SEQUENCE [LARGE SCALE GENOMIC DNA]</scope>
    <source>
        <strain evidence="9 10">T08</strain>
    </source>
</reference>
<organism evidence="9 10">
    <name type="scientific">Photobacterium sp. (strain ATCC 43367)</name>
    <dbReference type="NCBI Taxonomy" id="379097"/>
    <lineage>
        <taxon>Bacteria</taxon>
        <taxon>Pseudomonadati</taxon>
        <taxon>Pseudomonadota</taxon>
        <taxon>Gammaproteobacteria</taxon>
        <taxon>Vibrionales</taxon>
        <taxon>Vibrionaceae</taxon>
        <taxon>Vibrio</taxon>
        <taxon>Vibrio oreintalis group</taxon>
    </lineage>
</organism>
<keyword evidence="3 5" id="KW-0147">Chitin-binding</keyword>
<dbReference type="InterPro" id="IPR020879">
    <property type="entry name" value="GlcNAc-bd_A"/>
</dbReference>
<dbReference type="AlphaFoldDB" id="A0A0A5HXH2"/>
<dbReference type="HAMAP" id="MF_01905">
    <property type="entry name" value="GbpA"/>
    <property type="match status" value="1"/>
</dbReference>
<dbReference type="FunFam" id="2.70.50.50:FF:000001">
    <property type="entry name" value="Chitin-binding protein"/>
    <property type="match status" value="1"/>
</dbReference>
<evidence type="ECO:0000256" key="4">
    <source>
        <dbReference type="ARBA" id="ARBA00022729"/>
    </source>
</evidence>
<evidence type="ECO:0000259" key="8">
    <source>
        <dbReference type="Pfam" id="PF21868"/>
    </source>
</evidence>
<dbReference type="RefSeq" id="WP_038188566.1">
    <property type="nucleotide sequence ID" value="NZ_JRWP01000004.1"/>
</dbReference>
<dbReference type="PANTHER" id="PTHR34823">
    <property type="entry name" value="GLCNAC-BINDING PROTEIN A"/>
    <property type="match status" value="1"/>
</dbReference>
<evidence type="ECO:0000256" key="2">
    <source>
        <dbReference type="ARBA" id="ARBA00022525"/>
    </source>
</evidence>
<feature type="domain" description="N-acetylglucosamine binding protein A" evidence="7">
    <location>
        <begin position="211"/>
        <end position="308"/>
    </location>
</feature>
<evidence type="ECO:0000259" key="6">
    <source>
        <dbReference type="Pfam" id="PF03067"/>
    </source>
</evidence>
<dbReference type="Gene3D" id="3.30.70.2150">
    <property type="match status" value="1"/>
</dbReference>
<dbReference type="InterPro" id="IPR041029">
    <property type="entry name" value="GbpA_2"/>
</dbReference>
<feature type="domain" description="GlcNAc-binding protein A third" evidence="8">
    <location>
        <begin position="319"/>
        <end position="414"/>
    </location>
</feature>
<dbReference type="EMBL" id="JRWP01000004">
    <property type="protein sequence ID" value="KGY10267.1"/>
    <property type="molecule type" value="Genomic_DNA"/>
</dbReference>
<evidence type="ECO:0000256" key="1">
    <source>
        <dbReference type="ARBA" id="ARBA00004613"/>
    </source>
</evidence>
<evidence type="ECO:0000256" key="3">
    <source>
        <dbReference type="ARBA" id="ARBA00022669"/>
    </source>
</evidence>
<dbReference type="OrthoDB" id="3675244at2"/>
<evidence type="ECO:0000256" key="5">
    <source>
        <dbReference type="HAMAP-Rule" id="MF_01905"/>
    </source>
</evidence>
<feature type="domain" description="Chitin-binding type-4" evidence="6">
    <location>
        <begin position="24"/>
        <end position="199"/>
    </location>
</feature>
<sequence>MNQLPQKTLIALSLVTVSGTAIGHGYVSAYENGVAASRAALCKFPTSDTNEKNAQCGAIQYEPQSVEGPDGFPETGPRDGKIASAETSLAAALDEQTASRWVKRPIQSGQQFFEWTFTANHVTKDWKYYITKADWNPNQPLARQSFDLQPFCVVDGNMVQPPKRVSHLCDVPTREGYHVILAVWDVGDTAASFYNVIDVKFDGDLPVDPDWRQGGQINPTMDLNVGDTVFTRVFDQSGENISYRTQIVINSEEQGKANQWSFALADKINQEQSLIRSGERKEDGAFAPVYGSNPIYLKAGSSLERVEIGYDIVTPEPELDLSVEGLQDEYTVTEDATVLNLELLATGDLNAELTVYNHHKESLASYSGKFEDGAAQSVELALSKSEPGHHMLVVVTKDDKGTLVEQETLDFNLVEEQTPPPSGEYDYVFPNGMESYTAGTKVLANDGNTYQCKAFPYSGYCVQWSPSANHYEPGIGSHWESAWNKLNP</sequence>
<dbReference type="CDD" id="cd21177">
    <property type="entry name" value="LPMO_AA10"/>
    <property type="match status" value="1"/>
</dbReference>
<evidence type="ECO:0000313" key="10">
    <source>
        <dbReference type="Proteomes" id="UP000030451"/>
    </source>
</evidence>
<dbReference type="Pfam" id="PF21868">
    <property type="entry name" value="GbpA_D3"/>
    <property type="match status" value="1"/>
</dbReference>
<dbReference type="InterPro" id="IPR014756">
    <property type="entry name" value="Ig_E-set"/>
</dbReference>
<protein>
    <recommendedName>
        <fullName evidence="5">GlcNAc-binding protein A</fullName>
    </recommendedName>
</protein>
<dbReference type="STRING" id="379097.SE23_05440"/>
<dbReference type="InterPro" id="IPR054063">
    <property type="entry name" value="GbpA_D3"/>
</dbReference>
<evidence type="ECO:0000313" key="9">
    <source>
        <dbReference type="EMBL" id="KGY10267.1"/>
    </source>
</evidence>
<dbReference type="InterPro" id="IPR004302">
    <property type="entry name" value="Cellulose/chitin-bd_N"/>
</dbReference>
<dbReference type="NCBIfam" id="NF009690">
    <property type="entry name" value="PRK13211.1"/>
    <property type="match status" value="1"/>
</dbReference>
<comment type="caution">
    <text evidence="9">The sequence shown here is derived from an EMBL/GenBank/DDBJ whole genome shotgun (WGS) entry which is preliminary data.</text>
</comment>
<keyword evidence="4 5" id="KW-0732">Signal</keyword>
<dbReference type="InterPro" id="IPR051024">
    <property type="entry name" value="GlcNAc_Chitin_IntDeg"/>
</dbReference>
<dbReference type="Pfam" id="PF18416">
    <property type="entry name" value="GbpA_2"/>
    <property type="match status" value="1"/>
</dbReference>
<dbReference type="Proteomes" id="UP000030451">
    <property type="component" value="Unassembled WGS sequence"/>
</dbReference>